<accession>A0A1E7NAZ2</accession>
<protein>
    <submittedName>
        <fullName evidence="2">Uncharacterized protein</fullName>
    </submittedName>
</protein>
<dbReference type="Proteomes" id="UP000037395">
    <property type="component" value="Unassembled WGS sequence"/>
</dbReference>
<evidence type="ECO:0000313" key="1">
    <source>
        <dbReference type="EMBL" id="GGV04841.1"/>
    </source>
</evidence>
<comment type="caution">
    <text evidence="2">The sequence shown here is derived from an EMBL/GenBank/DDBJ whole genome shotgun (WGS) entry which is preliminary data.</text>
</comment>
<dbReference type="PANTHER" id="PTHR47704:SF1">
    <property type="entry name" value="POTASSIUM TRANSPORTER KIMA"/>
    <property type="match status" value="1"/>
</dbReference>
<reference evidence="3" key="4">
    <citation type="submission" date="2016-08" db="EMBL/GenBank/DDBJ databases">
        <title>Sequencing, assembly and comparative genomics of S. aureofaciens ATCC 10762.</title>
        <authorList>
            <person name="Gradnigo J.S."/>
            <person name="Johnson N."/>
            <person name="Somerville G.A."/>
        </authorList>
    </citation>
    <scope>NUCLEOTIDE SEQUENCE [LARGE SCALE GENOMIC DNA]</scope>
    <source>
        <strain evidence="3">ATCC 10762 / DSM 40127 / CCM 3239 / JCM 4008 / LMG 5968 / NBRC 12843 / NCIMB 8234 / A-377</strain>
    </source>
</reference>
<reference evidence="1" key="1">
    <citation type="journal article" date="2014" name="Int. J. Syst. Evol. Microbiol.">
        <title>Complete genome sequence of Corynebacterium casei LMG S-19264T (=DSM 44701T), isolated from a smear-ripened cheese.</title>
        <authorList>
            <consortium name="US DOE Joint Genome Institute (JGI-PGF)"/>
            <person name="Walter F."/>
            <person name="Albersmeier A."/>
            <person name="Kalinowski J."/>
            <person name="Ruckert C."/>
        </authorList>
    </citation>
    <scope>NUCLEOTIDE SEQUENCE</scope>
    <source>
        <strain evidence="1">JCM 4434</strain>
    </source>
</reference>
<reference evidence="2 3" key="2">
    <citation type="submission" date="2014-07" db="EMBL/GenBank/DDBJ databases">
        <authorList>
            <person name="Zhang J.E."/>
            <person name="Yang H."/>
            <person name="Guo J."/>
            <person name="Deng Z."/>
            <person name="Luo H."/>
            <person name="Luo M."/>
            <person name="Zhao B."/>
        </authorList>
    </citation>
    <scope>NUCLEOTIDE SEQUENCE [LARGE SCALE GENOMIC DNA]</scope>
    <source>
        <strain evidence="2">ATCC 10762</strain>
        <strain evidence="3">ATCC 10762 / DSM 40127 / CCM 3239 / JCM 4008 / LMG 5968 / NBRC 12843 / NCIMB 8234 / A-377</strain>
    </source>
</reference>
<proteinExistence type="predicted"/>
<evidence type="ECO:0000313" key="3">
    <source>
        <dbReference type="Proteomes" id="UP000037395"/>
    </source>
</evidence>
<accession>A0A8H9I1P9</accession>
<organism evidence="2 3">
    <name type="scientific">Kitasatospora aureofaciens</name>
    <name type="common">Streptomyces aureofaciens</name>
    <dbReference type="NCBI Taxonomy" id="1894"/>
    <lineage>
        <taxon>Bacteria</taxon>
        <taxon>Bacillati</taxon>
        <taxon>Actinomycetota</taxon>
        <taxon>Actinomycetes</taxon>
        <taxon>Kitasatosporales</taxon>
        <taxon>Streptomycetaceae</taxon>
        <taxon>Kitasatospora</taxon>
    </lineage>
</organism>
<gene>
    <name evidence="1" type="ORF">GCM10010502_69550</name>
    <name evidence="2" type="ORF">HS99_0025070</name>
</gene>
<name>A0A1E7NAZ2_KITAU</name>
<keyword evidence="3" id="KW-1185">Reference proteome</keyword>
<dbReference type="EMBL" id="BMUB01000034">
    <property type="protein sequence ID" value="GGV04841.1"/>
    <property type="molecule type" value="Genomic_DNA"/>
</dbReference>
<dbReference type="Proteomes" id="UP000610124">
    <property type="component" value="Unassembled WGS sequence"/>
</dbReference>
<reference evidence="2" key="3">
    <citation type="submission" date="2016-08" db="EMBL/GenBank/DDBJ databases">
        <title>Sequencing, Assembly and Comparative Genomics of S. aureofaciens ATCC 10762.</title>
        <authorList>
            <person name="Gradnigo J.S."/>
            <person name="Johnson N."/>
            <person name="Somerville G.A."/>
        </authorList>
    </citation>
    <scope>NUCLEOTIDE SEQUENCE [LARGE SCALE GENOMIC DNA]</scope>
    <source>
        <strain evidence="2">ATCC 10762</strain>
    </source>
</reference>
<evidence type="ECO:0000313" key="2">
    <source>
        <dbReference type="EMBL" id="OEV37849.1"/>
    </source>
</evidence>
<dbReference type="InterPro" id="IPR053153">
    <property type="entry name" value="APC_K+_Transporter"/>
</dbReference>
<reference evidence="1" key="5">
    <citation type="submission" date="2020-09" db="EMBL/GenBank/DDBJ databases">
        <authorList>
            <person name="Sun Q."/>
            <person name="Ohkuma M."/>
        </authorList>
    </citation>
    <scope>NUCLEOTIDE SEQUENCE</scope>
    <source>
        <strain evidence="1">JCM 4434</strain>
    </source>
</reference>
<sequence>MQWWDRAQRFRAYWNLWGDHLPLKILLSPYRAIVAPLVKYIESLDHQRPGLTLTVILPEIVVRHWRHRLLRNRLAARLRRALRSLPRVVVTTVPFHV</sequence>
<dbReference type="AlphaFoldDB" id="A0A1E7NAZ2"/>
<dbReference type="PANTHER" id="PTHR47704">
    <property type="entry name" value="POTASSIUM TRANSPORTER KIMA"/>
    <property type="match status" value="1"/>
</dbReference>
<dbReference type="EMBL" id="JPRF03000018">
    <property type="protein sequence ID" value="OEV37849.1"/>
    <property type="molecule type" value="Genomic_DNA"/>
</dbReference>